<reference evidence="1 2" key="1">
    <citation type="journal article" date="2020" name="Cell">
        <title>Large-Scale Comparative Analyses of Tick Genomes Elucidate Their Genetic Diversity and Vector Capacities.</title>
        <authorList>
            <consortium name="Tick Genome and Microbiome Consortium (TIGMIC)"/>
            <person name="Jia N."/>
            <person name="Wang J."/>
            <person name="Shi W."/>
            <person name="Du L."/>
            <person name="Sun Y."/>
            <person name="Zhan W."/>
            <person name="Jiang J.F."/>
            <person name="Wang Q."/>
            <person name="Zhang B."/>
            <person name="Ji P."/>
            <person name="Bell-Sakyi L."/>
            <person name="Cui X.M."/>
            <person name="Yuan T.T."/>
            <person name="Jiang B.G."/>
            <person name="Yang W.F."/>
            <person name="Lam T.T."/>
            <person name="Chang Q.C."/>
            <person name="Ding S.J."/>
            <person name="Wang X.J."/>
            <person name="Zhu J.G."/>
            <person name="Ruan X.D."/>
            <person name="Zhao L."/>
            <person name="Wei J.T."/>
            <person name="Ye R.Z."/>
            <person name="Que T.C."/>
            <person name="Du C.H."/>
            <person name="Zhou Y.H."/>
            <person name="Cheng J.X."/>
            <person name="Dai P.F."/>
            <person name="Guo W.B."/>
            <person name="Han X.H."/>
            <person name="Huang E.J."/>
            <person name="Li L.F."/>
            <person name="Wei W."/>
            <person name="Gao Y.C."/>
            <person name="Liu J.Z."/>
            <person name="Shao H.Z."/>
            <person name="Wang X."/>
            <person name="Wang C.C."/>
            <person name="Yang T.C."/>
            <person name="Huo Q.B."/>
            <person name="Li W."/>
            <person name="Chen H.Y."/>
            <person name="Chen S.E."/>
            <person name="Zhou L.G."/>
            <person name="Ni X.B."/>
            <person name="Tian J.H."/>
            <person name="Sheng Y."/>
            <person name="Liu T."/>
            <person name="Pan Y.S."/>
            <person name="Xia L.Y."/>
            <person name="Li J."/>
            <person name="Zhao F."/>
            <person name="Cao W.C."/>
        </authorList>
    </citation>
    <scope>NUCLEOTIDE SEQUENCE [LARGE SCALE GENOMIC DNA]</scope>
    <source>
        <strain evidence="1">Iper-2018</strain>
    </source>
</reference>
<dbReference type="Proteomes" id="UP000805193">
    <property type="component" value="Unassembled WGS sequence"/>
</dbReference>
<sequence length="206" mass="22965">MDQRHTAENLMMRMQQVISDWNLDCKVTAVVTDNAANGTNAVEGLPSLLESKDLTCSTHSLHLSVNKGMKVHEIESLCRKAGKLVAHFKHSTIASDGLSRRQEQLALPPERLTQICPTRWTSTYQMLTKLIKNRPAIQSVLADRTVVTAKVAQMLEICEQEWNAIRELCDVLEPLYLATTVLCSDTASPVSMVRPVMRALVVNLEP</sequence>
<gene>
    <name evidence="1" type="ORF">HPB47_026390</name>
</gene>
<comment type="caution">
    <text evidence="1">The sequence shown here is derived from an EMBL/GenBank/DDBJ whole genome shotgun (WGS) entry which is preliminary data.</text>
</comment>
<accession>A0AC60PZ90</accession>
<keyword evidence="2" id="KW-1185">Reference proteome</keyword>
<name>A0AC60PZ90_IXOPE</name>
<protein>
    <submittedName>
        <fullName evidence="1">Uncharacterized protein</fullName>
    </submittedName>
</protein>
<evidence type="ECO:0000313" key="2">
    <source>
        <dbReference type="Proteomes" id="UP000805193"/>
    </source>
</evidence>
<dbReference type="EMBL" id="JABSTQ010009712">
    <property type="protein sequence ID" value="KAG0426513.1"/>
    <property type="molecule type" value="Genomic_DNA"/>
</dbReference>
<proteinExistence type="predicted"/>
<evidence type="ECO:0000313" key="1">
    <source>
        <dbReference type="EMBL" id="KAG0426513.1"/>
    </source>
</evidence>
<organism evidence="1 2">
    <name type="scientific">Ixodes persulcatus</name>
    <name type="common">Taiga tick</name>
    <dbReference type="NCBI Taxonomy" id="34615"/>
    <lineage>
        <taxon>Eukaryota</taxon>
        <taxon>Metazoa</taxon>
        <taxon>Ecdysozoa</taxon>
        <taxon>Arthropoda</taxon>
        <taxon>Chelicerata</taxon>
        <taxon>Arachnida</taxon>
        <taxon>Acari</taxon>
        <taxon>Parasitiformes</taxon>
        <taxon>Ixodida</taxon>
        <taxon>Ixodoidea</taxon>
        <taxon>Ixodidae</taxon>
        <taxon>Ixodinae</taxon>
        <taxon>Ixodes</taxon>
    </lineage>
</organism>